<evidence type="ECO:0000313" key="4">
    <source>
        <dbReference type="Proteomes" id="UP000663829"/>
    </source>
</evidence>
<dbReference type="Proteomes" id="UP000681722">
    <property type="component" value="Unassembled WGS sequence"/>
</dbReference>
<evidence type="ECO:0000313" key="2">
    <source>
        <dbReference type="EMBL" id="CAF1589098.1"/>
    </source>
</evidence>
<feature type="signal peptide" evidence="1">
    <location>
        <begin position="1"/>
        <end position="17"/>
    </location>
</feature>
<feature type="chain" id="PRO_5036229543" evidence="1">
    <location>
        <begin position="18"/>
        <end position="183"/>
    </location>
</feature>
<protein>
    <submittedName>
        <fullName evidence="2">Uncharacterized protein</fullName>
    </submittedName>
</protein>
<name>A0A815ZZD5_9BILA</name>
<dbReference type="EMBL" id="CAJOBC010099377">
    <property type="protein sequence ID" value="CAF4460326.1"/>
    <property type="molecule type" value="Genomic_DNA"/>
</dbReference>
<organism evidence="2 4">
    <name type="scientific">Didymodactylos carnosus</name>
    <dbReference type="NCBI Taxonomy" id="1234261"/>
    <lineage>
        <taxon>Eukaryota</taxon>
        <taxon>Metazoa</taxon>
        <taxon>Spiralia</taxon>
        <taxon>Gnathifera</taxon>
        <taxon>Rotifera</taxon>
        <taxon>Eurotatoria</taxon>
        <taxon>Bdelloidea</taxon>
        <taxon>Philodinida</taxon>
        <taxon>Philodinidae</taxon>
        <taxon>Didymodactylos</taxon>
    </lineage>
</organism>
<evidence type="ECO:0000313" key="3">
    <source>
        <dbReference type="EMBL" id="CAF4460326.1"/>
    </source>
</evidence>
<comment type="caution">
    <text evidence="2">The sequence shown here is derived from an EMBL/GenBank/DDBJ whole genome shotgun (WGS) entry which is preliminary data.</text>
</comment>
<dbReference type="EMBL" id="CAJNOQ010033263">
    <property type="protein sequence ID" value="CAF1589098.1"/>
    <property type="molecule type" value="Genomic_DNA"/>
</dbReference>
<sequence>MWMVANAVASLVQSVKAWASVYQFHIPDYEDEIAEARVYIERAGSTLIPMLESNTPNLDVLNRVDDWLLSAHNILQRTSKDLQKKIVEAKTLRSQNFFSAGTKVASIVTNYLSYKASAAQAAETSLKALTIGSNLVHGICTIGDLIASGKAHTLVSHLEIDSAKVKHLQTQRQILAAQVRTLR</sequence>
<gene>
    <name evidence="2" type="ORF">GPM918_LOCUS41633</name>
    <name evidence="3" type="ORF">SRO942_LOCUS42716</name>
</gene>
<dbReference type="Proteomes" id="UP000663829">
    <property type="component" value="Unassembled WGS sequence"/>
</dbReference>
<evidence type="ECO:0000256" key="1">
    <source>
        <dbReference type="SAM" id="SignalP"/>
    </source>
</evidence>
<proteinExistence type="predicted"/>
<accession>A0A815ZZD5</accession>
<dbReference type="AlphaFoldDB" id="A0A815ZZD5"/>
<keyword evidence="1" id="KW-0732">Signal</keyword>
<reference evidence="2" key="1">
    <citation type="submission" date="2021-02" db="EMBL/GenBank/DDBJ databases">
        <authorList>
            <person name="Nowell W R."/>
        </authorList>
    </citation>
    <scope>NUCLEOTIDE SEQUENCE</scope>
</reference>
<keyword evidence="4" id="KW-1185">Reference proteome</keyword>
<dbReference type="OrthoDB" id="10619657at2759"/>